<feature type="non-terminal residue" evidence="5">
    <location>
        <position position="1"/>
    </location>
</feature>
<keyword evidence="3" id="KW-1015">Disulfide bond</keyword>
<dbReference type="PANTHER" id="PTHR24543">
    <property type="entry name" value="MULTICOPPER OXIDASE-RELATED"/>
    <property type="match status" value="1"/>
</dbReference>
<sequence>GCQDVELGLGNGYILDNYISSSSVLNTNTPAKNGRLNYTGGSSWCAATNDSQPYLQFDFEKLYIICAVSTQGNSQGDQWVKKYTLQSSKDGTTWTDYQEAGILKIFTGNINRNNTIKQILCNGIFTRFLRIIAQKHHGRCCMRVEIFGTPLTQDNLAQWKPTSQSNIFKERFASYAVDGLYTDLGPSCTHTRKQGTTDPWWRVDFDQVQPVSQVFILGRNKHVRRLNGTEITVGNETSKGGATNNICARDVLMSQEQGKFFRCNMTLYGRHLFIRTPGSLKILALCEVEVFSS</sequence>
<keyword evidence="1" id="KW-0479">Metal-binding</keyword>
<organism evidence="5 6">
    <name type="scientific">Pocillopora meandrina</name>
    <dbReference type="NCBI Taxonomy" id="46732"/>
    <lineage>
        <taxon>Eukaryota</taxon>
        <taxon>Metazoa</taxon>
        <taxon>Cnidaria</taxon>
        <taxon>Anthozoa</taxon>
        <taxon>Hexacorallia</taxon>
        <taxon>Scleractinia</taxon>
        <taxon>Astrocoeniina</taxon>
        <taxon>Pocilloporidae</taxon>
        <taxon>Pocillopora</taxon>
    </lineage>
</organism>
<dbReference type="Gene3D" id="2.60.120.260">
    <property type="entry name" value="Galactose-binding domain-like"/>
    <property type="match status" value="2"/>
</dbReference>
<reference evidence="5 6" key="1">
    <citation type="submission" date="2022-05" db="EMBL/GenBank/DDBJ databases">
        <authorList>
            <consortium name="Genoscope - CEA"/>
            <person name="William W."/>
        </authorList>
    </citation>
    <scope>NUCLEOTIDE SEQUENCE [LARGE SCALE GENOMIC DNA]</scope>
</reference>
<dbReference type="SUPFAM" id="SSF49785">
    <property type="entry name" value="Galactose-binding domain-like"/>
    <property type="match status" value="2"/>
</dbReference>
<dbReference type="SMART" id="SM00607">
    <property type="entry name" value="FTP"/>
    <property type="match status" value="1"/>
</dbReference>
<protein>
    <recommendedName>
        <fullName evidence="4">F5/8 type C domain-containing protein</fullName>
    </recommendedName>
</protein>
<dbReference type="InterPro" id="IPR006585">
    <property type="entry name" value="FTP1"/>
</dbReference>
<evidence type="ECO:0000259" key="4">
    <source>
        <dbReference type="PROSITE" id="PS50022"/>
    </source>
</evidence>
<dbReference type="AlphaFoldDB" id="A0AAU9VS80"/>
<name>A0AAU9VS80_9CNID</name>
<dbReference type="GO" id="GO:0046872">
    <property type="term" value="F:metal ion binding"/>
    <property type="evidence" value="ECO:0007669"/>
    <property type="project" value="UniProtKB-KW"/>
</dbReference>
<evidence type="ECO:0000313" key="5">
    <source>
        <dbReference type="EMBL" id="CAH3033252.1"/>
    </source>
</evidence>
<dbReference type="CDD" id="cd00057">
    <property type="entry name" value="FA58C"/>
    <property type="match status" value="1"/>
</dbReference>
<keyword evidence="6" id="KW-1185">Reference proteome</keyword>
<dbReference type="InterPro" id="IPR008979">
    <property type="entry name" value="Galactose-bd-like_sf"/>
</dbReference>
<comment type="caution">
    <text evidence="5">The sequence shown here is derived from an EMBL/GenBank/DDBJ whole genome shotgun (WGS) entry which is preliminary data.</text>
</comment>
<dbReference type="PANTHER" id="PTHR24543:SF291">
    <property type="entry name" value="SMOKE ALARM, ISOFORM D"/>
    <property type="match status" value="1"/>
</dbReference>
<dbReference type="SMART" id="SM00231">
    <property type="entry name" value="FA58C"/>
    <property type="match status" value="1"/>
</dbReference>
<evidence type="ECO:0000256" key="3">
    <source>
        <dbReference type="ARBA" id="ARBA00023157"/>
    </source>
</evidence>
<evidence type="ECO:0000313" key="6">
    <source>
        <dbReference type="Proteomes" id="UP001159428"/>
    </source>
</evidence>
<dbReference type="Pfam" id="PF22633">
    <property type="entry name" value="F5_F8_type_C_2"/>
    <property type="match status" value="1"/>
</dbReference>
<feature type="domain" description="F5/8 type C" evidence="4">
    <location>
        <begin position="2"/>
        <end position="149"/>
    </location>
</feature>
<gene>
    <name evidence="5" type="ORF">PMEA_00011029</name>
</gene>
<feature type="non-terminal residue" evidence="5">
    <location>
        <position position="293"/>
    </location>
</feature>
<keyword evidence="2" id="KW-0106">Calcium</keyword>
<dbReference type="InterPro" id="IPR000421">
    <property type="entry name" value="FA58C"/>
</dbReference>
<dbReference type="PROSITE" id="PS01285">
    <property type="entry name" value="FA58C_1"/>
    <property type="match status" value="1"/>
</dbReference>
<dbReference type="FunFam" id="2.60.120.260:FF:000016">
    <property type="entry name" value="Contactin-associated protein-like 4 isoform 1"/>
    <property type="match status" value="1"/>
</dbReference>
<evidence type="ECO:0000256" key="2">
    <source>
        <dbReference type="ARBA" id="ARBA00022837"/>
    </source>
</evidence>
<proteinExistence type="predicted"/>
<dbReference type="Proteomes" id="UP001159428">
    <property type="component" value="Unassembled WGS sequence"/>
</dbReference>
<dbReference type="EMBL" id="CALNXJ010000002">
    <property type="protein sequence ID" value="CAH3033252.1"/>
    <property type="molecule type" value="Genomic_DNA"/>
</dbReference>
<evidence type="ECO:0000256" key="1">
    <source>
        <dbReference type="ARBA" id="ARBA00022723"/>
    </source>
</evidence>
<dbReference type="Pfam" id="PF00754">
    <property type="entry name" value="F5_F8_type_C"/>
    <property type="match status" value="1"/>
</dbReference>
<accession>A0AAU9VS80</accession>
<dbReference type="PROSITE" id="PS50022">
    <property type="entry name" value="FA58C_3"/>
    <property type="match status" value="1"/>
</dbReference>